<keyword evidence="3 5" id="KW-1133">Transmembrane helix</keyword>
<feature type="transmembrane region" description="Helical" evidence="5">
    <location>
        <begin position="63"/>
        <end position="85"/>
    </location>
</feature>
<dbReference type="GO" id="GO:0009403">
    <property type="term" value="P:toxin biosynthetic process"/>
    <property type="evidence" value="ECO:0007669"/>
    <property type="project" value="InterPro"/>
</dbReference>
<dbReference type="GO" id="GO:0016020">
    <property type="term" value="C:membrane"/>
    <property type="evidence" value="ECO:0007669"/>
    <property type="project" value="UniProtKB-SubCell"/>
</dbReference>
<evidence type="ECO:0000256" key="4">
    <source>
        <dbReference type="ARBA" id="ARBA00023136"/>
    </source>
</evidence>
<organism evidence="6 7">
    <name type="scientific">Pediococcus argentinicus</name>
    <dbReference type="NCBI Taxonomy" id="480391"/>
    <lineage>
        <taxon>Bacteria</taxon>
        <taxon>Bacillati</taxon>
        <taxon>Bacillota</taxon>
        <taxon>Bacilli</taxon>
        <taxon>Lactobacillales</taxon>
        <taxon>Lactobacillaceae</taxon>
        <taxon>Pediococcus</taxon>
    </lineage>
</organism>
<dbReference type="Proteomes" id="UP000051249">
    <property type="component" value="Unassembled WGS sequence"/>
</dbReference>
<comment type="caution">
    <text evidence="6">The sequence shown here is derived from an EMBL/GenBank/DDBJ whole genome shotgun (WGS) entry which is preliminary data.</text>
</comment>
<dbReference type="RefSeq" id="WP_057797958.1">
    <property type="nucleotide sequence ID" value="NZ_BJZZ01000003.1"/>
</dbReference>
<dbReference type="Pfam" id="PF02674">
    <property type="entry name" value="Colicin_V"/>
    <property type="match status" value="1"/>
</dbReference>
<name>A0A0R2NL56_9LACO</name>
<reference evidence="6 7" key="1">
    <citation type="journal article" date="2015" name="Genome Announc.">
        <title>Expanding the biotechnology potential of lactobacilli through comparative genomics of 213 strains and associated genera.</title>
        <authorList>
            <person name="Sun Z."/>
            <person name="Harris H.M."/>
            <person name="McCann A."/>
            <person name="Guo C."/>
            <person name="Argimon S."/>
            <person name="Zhang W."/>
            <person name="Yang X."/>
            <person name="Jeffery I.B."/>
            <person name="Cooney J.C."/>
            <person name="Kagawa T.F."/>
            <person name="Liu W."/>
            <person name="Song Y."/>
            <person name="Salvetti E."/>
            <person name="Wrobel A."/>
            <person name="Rasinkangas P."/>
            <person name="Parkhill J."/>
            <person name="Rea M.C."/>
            <person name="O'Sullivan O."/>
            <person name="Ritari J."/>
            <person name="Douillard F.P."/>
            <person name="Paul Ross R."/>
            <person name="Yang R."/>
            <person name="Briner A.E."/>
            <person name="Felis G.E."/>
            <person name="de Vos W.M."/>
            <person name="Barrangou R."/>
            <person name="Klaenhammer T.R."/>
            <person name="Caufield P.W."/>
            <person name="Cui Y."/>
            <person name="Zhang H."/>
            <person name="O'Toole P.W."/>
        </authorList>
    </citation>
    <scope>NUCLEOTIDE SEQUENCE [LARGE SCALE GENOMIC DNA]</scope>
    <source>
        <strain evidence="6 7">DSM 23026</strain>
    </source>
</reference>
<evidence type="ECO:0000313" key="6">
    <source>
        <dbReference type="EMBL" id="KRO26060.1"/>
    </source>
</evidence>
<dbReference type="PANTHER" id="PTHR37306:SF1">
    <property type="entry name" value="COLICIN V PRODUCTION PROTEIN"/>
    <property type="match status" value="1"/>
</dbReference>
<evidence type="ECO:0000256" key="1">
    <source>
        <dbReference type="ARBA" id="ARBA00004141"/>
    </source>
</evidence>
<evidence type="ECO:0000256" key="3">
    <source>
        <dbReference type="ARBA" id="ARBA00022989"/>
    </source>
</evidence>
<dbReference type="EMBL" id="JQCQ01000003">
    <property type="protein sequence ID" value="KRO26060.1"/>
    <property type="molecule type" value="Genomic_DNA"/>
</dbReference>
<feature type="transmembrane region" description="Helical" evidence="5">
    <location>
        <begin position="105"/>
        <end position="127"/>
    </location>
</feature>
<accession>A0A0R2NL56</accession>
<keyword evidence="7" id="KW-1185">Reference proteome</keyword>
<gene>
    <name evidence="6" type="ORF">IV88_GL000975</name>
</gene>
<comment type="subcellular location">
    <subcellularLocation>
        <location evidence="1">Membrane</location>
        <topology evidence="1">Multi-pass membrane protein</topology>
    </subcellularLocation>
</comment>
<feature type="transmembrane region" description="Helical" evidence="5">
    <location>
        <begin position="28"/>
        <end position="51"/>
    </location>
</feature>
<dbReference type="PATRIC" id="fig|480391.4.peg.989"/>
<dbReference type="PANTHER" id="PTHR37306">
    <property type="entry name" value="COLICIN V PRODUCTION PROTEIN"/>
    <property type="match status" value="1"/>
</dbReference>
<dbReference type="OrthoDB" id="2143375at2"/>
<dbReference type="AlphaFoldDB" id="A0A0R2NL56"/>
<dbReference type="InterPro" id="IPR003825">
    <property type="entry name" value="Colicin-V_CvpA"/>
</dbReference>
<evidence type="ECO:0000256" key="2">
    <source>
        <dbReference type="ARBA" id="ARBA00022692"/>
    </source>
</evidence>
<evidence type="ECO:0000256" key="5">
    <source>
        <dbReference type="SAM" id="Phobius"/>
    </source>
</evidence>
<keyword evidence="2 5" id="KW-0812">Transmembrane</keyword>
<proteinExistence type="predicted"/>
<sequence length="175" mass="19558">MLLSIIIIFILFMAILRGLHRGLVLELLYTFGYLIVFFAARYYSSPFAHFLNKTFGGWSDNAVTNTTIMNSIAFIALMIVGWIIIRALARVSTMITWLPVIKQVNGLAGAVVAFVISYLITFVVLSISQFIPNDFYQSQLSQSVVSQTILSKTPGISSHILNNYIIQTQQTKNAL</sequence>
<keyword evidence="4 5" id="KW-0472">Membrane</keyword>
<evidence type="ECO:0000313" key="7">
    <source>
        <dbReference type="Proteomes" id="UP000051249"/>
    </source>
</evidence>
<protein>
    <submittedName>
        <fullName evidence="6">Membrane ancor connecting MutS2 with cell-division Z-ring</fullName>
    </submittedName>
</protein>